<evidence type="ECO:0000313" key="2">
    <source>
        <dbReference type="EMBL" id="KFD66389.1"/>
    </source>
</evidence>
<name>A0A085NA93_9BILA</name>
<protein>
    <recommendedName>
        <fullName evidence="1">DDE-1 domain-containing protein</fullName>
    </recommendedName>
</protein>
<dbReference type="PANTHER" id="PTHR19303:SF73">
    <property type="entry name" value="PROTEIN PDC2"/>
    <property type="match status" value="1"/>
</dbReference>
<dbReference type="InterPro" id="IPR050863">
    <property type="entry name" value="CenT-Element_Derived"/>
</dbReference>
<proteinExistence type="predicted"/>
<dbReference type="EMBL" id="KL367525">
    <property type="protein sequence ID" value="KFD66389.1"/>
    <property type="molecule type" value="Genomic_DNA"/>
</dbReference>
<evidence type="ECO:0000259" key="1">
    <source>
        <dbReference type="Pfam" id="PF03184"/>
    </source>
</evidence>
<sequence length="338" mass="37968">MPDRSLVLKGDKCKSGKLSKERFTVLLCASAIEEKLKPLVIGRSMEPRAFRNLRPDDLPVTWRSNKCAWMTTAIFEEWVRSVDRQMKRMKRSILVVVDNCPSHPRMRHLTNVTLKFLPPNTSSKTQLLDQGVIKTFKAQYRTQLLQWVISKAEVTNSSMGATSIAASINALDAVLWTSSSWNKLQPEAIRKCFRRAGFVRDQEDDVELRPDNPTREAEIEGVDSEDFVAMDDEVATSTEPDPQAIFQSVLAEAGMSVEASSAGDDAEEKSDDEMEMVQKLKEEDVGRMLAQLRCFAAEKCPEMLSGVASAEAALTAYVCSKNKHQTRIDTFFRKHSSP</sequence>
<dbReference type="AlphaFoldDB" id="A0A085NA93"/>
<gene>
    <name evidence="2" type="ORF">M514_21419</name>
</gene>
<dbReference type="GO" id="GO:0003677">
    <property type="term" value="F:DNA binding"/>
    <property type="evidence" value="ECO:0007669"/>
    <property type="project" value="TreeGrafter"/>
</dbReference>
<accession>A0A085NA93</accession>
<dbReference type="Proteomes" id="UP000030758">
    <property type="component" value="Unassembled WGS sequence"/>
</dbReference>
<dbReference type="GO" id="GO:0005634">
    <property type="term" value="C:nucleus"/>
    <property type="evidence" value="ECO:0007669"/>
    <property type="project" value="TreeGrafter"/>
</dbReference>
<reference evidence="2" key="1">
    <citation type="journal article" date="2014" name="Nat. Genet.">
        <title>Genome and transcriptome of the porcine whipworm Trichuris suis.</title>
        <authorList>
            <person name="Jex A.R."/>
            <person name="Nejsum P."/>
            <person name="Schwarz E.M."/>
            <person name="Hu L."/>
            <person name="Young N.D."/>
            <person name="Hall R.S."/>
            <person name="Korhonen P.K."/>
            <person name="Liao S."/>
            <person name="Thamsborg S."/>
            <person name="Xia J."/>
            <person name="Xu P."/>
            <person name="Wang S."/>
            <person name="Scheerlinck J.P."/>
            <person name="Hofmann A."/>
            <person name="Sternberg P.W."/>
            <person name="Wang J."/>
            <person name="Gasser R.B."/>
        </authorList>
    </citation>
    <scope>NUCLEOTIDE SEQUENCE [LARGE SCALE GENOMIC DNA]</scope>
    <source>
        <strain evidence="2">DCEP-RM93F</strain>
    </source>
</reference>
<dbReference type="PANTHER" id="PTHR19303">
    <property type="entry name" value="TRANSPOSON"/>
    <property type="match status" value="1"/>
</dbReference>
<dbReference type="Pfam" id="PF03184">
    <property type="entry name" value="DDE_1"/>
    <property type="match status" value="1"/>
</dbReference>
<dbReference type="InterPro" id="IPR004875">
    <property type="entry name" value="DDE_SF_endonuclease_dom"/>
</dbReference>
<feature type="domain" description="DDE-1" evidence="1">
    <location>
        <begin position="20"/>
        <end position="193"/>
    </location>
</feature>
<organism evidence="2">
    <name type="scientific">Trichuris suis</name>
    <name type="common">pig whipworm</name>
    <dbReference type="NCBI Taxonomy" id="68888"/>
    <lineage>
        <taxon>Eukaryota</taxon>
        <taxon>Metazoa</taxon>
        <taxon>Ecdysozoa</taxon>
        <taxon>Nematoda</taxon>
        <taxon>Enoplea</taxon>
        <taxon>Dorylaimia</taxon>
        <taxon>Trichinellida</taxon>
        <taxon>Trichuridae</taxon>
        <taxon>Trichuris</taxon>
    </lineage>
</organism>